<protein>
    <submittedName>
        <fullName evidence="2">Uncharacterized protein</fullName>
    </submittedName>
</protein>
<dbReference type="Proteomes" id="UP000095362">
    <property type="component" value="Unassembled WGS sequence"/>
</dbReference>
<evidence type="ECO:0000256" key="1">
    <source>
        <dbReference type="SAM" id="Phobius"/>
    </source>
</evidence>
<reference evidence="2 3" key="1">
    <citation type="submission" date="2015-09" db="EMBL/GenBank/DDBJ databases">
        <authorList>
            <consortium name="Pathogen Informatics"/>
        </authorList>
    </citation>
    <scope>NUCLEOTIDE SEQUENCE [LARGE SCALE GENOMIC DNA]</scope>
    <source>
        <strain evidence="2 3">2789STDY5834866</strain>
    </source>
</reference>
<accession>A0A174I532</accession>
<sequence length="129" mass="14030">MGRNGEESVEKKCTSNLDTGLIRGIILMIIPLSSPLDFVLVARNQIRITGAFFLTDSSTVSNHRKRSSLCLCAGKLLILRSSSPSILLFLPPVISSTRPIPGAASRRPPVEYSKAGTSRFCFFMLESGD</sequence>
<dbReference type="EMBL" id="CYZK01000029">
    <property type="protein sequence ID" value="CUO80538.1"/>
    <property type="molecule type" value="Genomic_DNA"/>
</dbReference>
<feature type="transmembrane region" description="Helical" evidence="1">
    <location>
        <begin position="20"/>
        <end position="42"/>
    </location>
</feature>
<name>A0A174I532_9FIRM</name>
<proteinExistence type="predicted"/>
<organism evidence="2 3">
    <name type="scientific">Coprococcus comes</name>
    <dbReference type="NCBI Taxonomy" id="410072"/>
    <lineage>
        <taxon>Bacteria</taxon>
        <taxon>Bacillati</taxon>
        <taxon>Bacillota</taxon>
        <taxon>Clostridia</taxon>
        <taxon>Lachnospirales</taxon>
        <taxon>Lachnospiraceae</taxon>
        <taxon>Coprococcus</taxon>
    </lineage>
</organism>
<keyword evidence="1" id="KW-0812">Transmembrane</keyword>
<gene>
    <name evidence="2" type="ORF">ERS852481_02922</name>
</gene>
<evidence type="ECO:0000313" key="2">
    <source>
        <dbReference type="EMBL" id="CUO80538.1"/>
    </source>
</evidence>
<evidence type="ECO:0000313" key="3">
    <source>
        <dbReference type="Proteomes" id="UP000095362"/>
    </source>
</evidence>
<keyword evidence="1" id="KW-0472">Membrane</keyword>
<dbReference type="AlphaFoldDB" id="A0A174I532"/>
<keyword evidence="1" id="KW-1133">Transmembrane helix</keyword>